<feature type="region of interest" description="Disordered" evidence="1">
    <location>
        <begin position="72"/>
        <end position="154"/>
    </location>
</feature>
<dbReference type="AlphaFoldDB" id="A0A0C5M1R6"/>
<geneLocation type="plasmid" evidence="2">
    <name>pIGT15</name>
</geneLocation>
<evidence type="ECO:0000256" key="1">
    <source>
        <dbReference type="SAM" id="MobiDB-lite"/>
    </source>
</evidence>
<proteinExistence type="predicted"/>
<organism evidence="2">
    <name type="scientific">Escherichia coli</name>
    <dbReference type="NCBI Taxonomy" id="562"/>
    <lineage>
        <taxon>Bacteria</taxon>
        <taxon>Pseudomonadati</taxon>
        <taxon>Pseudomonadota</taxon>
        <taxon>Gammaproteobacteria</taxon>
        <taxon>Enterobacterales</taxon>
        <taxon>Enterobacteriaceae</taxon>
        <taxon>Escherichia</taxon>
    </lineage>
</organism>
<gene>
    <name evidence="2" type="ORF">pIGT15_p29</name>
</gene>
<reference evidence="2" key="1">
    <citation type="journal article" date="2015" name="Biomed. Res. Int.">
        <title>Diversity and Global Distribution of IncL/M Plasmids Enabling Horizontal Dissemination of beta-Lactam Resistance Genes among the Enterobacteriaceae.</title>
        <authorList>
            <person name="Adamczuk M."/>
            <person name="Zaleski P."/>
            <person name="Dziewit L."/>
            <person name="Wolinowska R."/>
            <person name="Nieckarz M."/>
            <person name="Wawrzyniak P."/>
            <person name="Kieryl P."/>
            <person name="Plucienniczak A."/>
            <person name="Bartosik D."/>
        </authorList>
    </citation>
    <scope>NUCLEOTIDE SEQUENCE</scope>
    <source>
        <strain evidence="2">CZD1527</strain>
        <plasmid evidence="2">pIGT15</plasmid>
    </source>
</reference>
<protein>
    <submittedName>
        <fullName evidence="2">NTP-binding protein</fullName>
    </submittedName>
</protein>
<name>A0A0C5M1R6_ECOLX</name>
<feature type="compositionally biased region" description="Low complexity" evidence="1">
    <location>
        <begin position="104"/>
        <end position="114"/>
    </location>
</feature>
<accession>A0A0C5M1R6</accession>
<evidence type="ECO:0000313" key="2">
    <source>
        <dbReference type="EMBL" id="AKN19525.1"/>
    </source>
</evidence>
<sequence>MLKLHDFCNRAHTSIEHSRDWCRSLLILNCQELAAQQPLRPINWCSRLLKMTFGISHKRMFLRELSSAFTRTKGGEAPPLIRPPEISPRQAEGRASLTGPKSPARASAAMTAAALSRVDDGSGGYRQPLAQPRHRGRTASDLEATGPSHPDMDLDARTDVRFRVLGVLR</sequence>
<dbReference type="EMBL" id="KP294351">
    <property type="protein sequence ID" value="AKN19525.1"/>
    <property type="molecule type" value="Genomic_DNA"/>
</dbReference>
<keyword evidence="2" id="KW-0614">Plasmid</keyword>